<dbReference type="AlphaFoldDB" id="A0A3M7PDX1"/>
<gene>
    <name evidence="1" type="ORF">BpHYR1_021954</name>
</gene>
<organism evidence="1 2">
    <name type="scientific">Brachionus plicatilis</name>
    <name type="common">Marine rotifer</name>
    <name type="synonym">Brachionus muelleri</name>
    <dbReference type="NCBI Taxonomy" id="10195"/>
    <lineage>
        <taxon>Eukaryota</taxon>
        <taxon>Metazoa</taxon>
        <taxon>Spiralia</taxon>
        <taxon>Gnathifera</taxon>
        <taxon>Rotifera</taxon>
        <taxon>Eurotatoria</taxon>
        <taxon>Monogononta</taxon>
        <taxon>Pseudotrocha</taxon>
        <taxon>Ploima</taxon>
        <taxon>Brachionidae</taxon>
        <taxon>Brachionus</taxon>
    </lineage>
</organism>
<proteinExistence type="predicted"/>
<sequence>MPLLFSKKNFGQAKESKGRLAQMLSGVREKLFDSKYLNDDYSFMPSVIYQIVREKKSTK</sequence>
<comment type="caution">
    <text evidence="1">The sequence shown here is derived from an EMBL/GenBank/DDBJ whole genome shotgun (WGS) entry which is preliminary data.</text>
</comment>
<accession>A0A3M7PDX1</accession>
<keyword evidence="2" id="KW-1185">Reference proteome</keyword>
<name>A0A3M7PDX1_BRAPC</name>
<evidence type="ECO:0000313" key="1">
    <source>
        <dbReference type="EMBL" id="RMZ96927.1"/>
    </source>
</evidence>
<evidence type="ECO:0000313" key="2">
    <source>
        <dbReference type="Proteomes" id="UP000276133"/>
    </source>
</evidence>
<dbReference type="Proteomes" id="UP000276133">
    <property type="component" value="Unassembled WGS sequence"/>
</dbReference>
<dbReference type="EMBL" id="REGN01011771">
    <property type="protein sequence ID" value="RMZ96927.1"/>
    <property type="molecule type" value="Genomic_DNA"/>
</dbReference>
<protein>
    <submittedName>
        <fullName evidence="1">Uncharacterized protein</fullName>
    </submittedName>
</protein>
<reference evidence="1 2" key="1">
    <citation type="journal article" date="2018" name="Sci. Rep.">
        <title>Genomic signatures of local adaptation to the degree of environmental predictability in rotifers.</title>
        <authorList>
            <person name="Franch-Gras L."/>
            <person name="Hahn C."/>
            <person name="Garcia-Roger E.M."/>
            <person name="Carmona M.J."/>
            <person name="Serra M."/>
            <person name="Gomez A."/>
        </authorList>
    </citation>
    <scope>NUCLEOTIDE SEQUENCE [LARGE SCALE GENOMIC DNA]</scope>
    <source>
        <strain evidence="1">HYR1</strain>
    </source>
</reference>